<feature type="region of interest" description="Disordered" evidence="1">
    <location>
        <begin position="1"/>
        <end position="75"/>
    </location>
</feature>
<feature type="compositionally biased region" description="Acidic residues" evidence="1">
    <location>
        <begin position="311"/>
        <end position="323"/>
    </location>
</feature>
<proteinExistence type="predicted"/>
<feature type="compositionally biased region" description="Basic residues" evidence="1">
    <location>
        <begin position="40"/>
        <end position="49"/>
    </location>
</feature>
<organism evidence="2 3">
    <name type="scientific">Brassica rapa subsp. trilocularis</name>
    <dbReference type="NCBI Taxonomy" id="1813537"/>
    <lineage>
        <taxon>Eukaryota</taxon>
        <taxon>Viridiplantae</taxon>
        <taxon>Streptophyta</taxon>
        <taxon>Embryophyta</taxon>
        <taxon>Tracheophyta</taxon>
        <taxon>Spermatophyta</taxon>
        <taxon>Magnoliopsida</taxon>
        <taxon>eudicotyledons</taxon>
        <taxon>Gunneridae</taxon>
        <taxon>Pentapetalae</taxon>
        <taxon>rosids</taxon>
        <taxon>malvids</taxon>
        <taxon>Brassicales</taxon>
        <taxon>Brassicaceae</taxon>
        <taxon>Brassiceae</taxon>
        <taxon>Brassica</taxon>
    </lineage>
</organism>
<feature type="non-terminal residue" evidence="2">
    <location>
        <position position="1"/>
    </location>
</feature>
<comment type="caution">
    <text evidence="2">The sequence shown here is derived from an EMBL/GenBank/DDBJ whole genome shotgun (WGS) entry which is preliminary data.</text>
</comment>
<evidence type="ECO:0000256" key="1">
    <source>
        <dbReference type="SAM" id="MobiDB-lite"/>
    </source>
</evidence>
<gene>
    <name evidence="2" type="primary">A03g501960.1_BraROA</name>
    <name evidence="2" type="ORF">IGI04_010061</name>
</gene>
<reference evidence="2 3" key="1">
    <citation type="submission" date="2021-03" db="EMBL/GenBank/DDBJ databases">
        <authorList>
            <person name="King G.J."/>
            <person name="Bancroft I."/>
            <person name="Baten A."/>
            <person name="Bloomfield J."/>
            <person name="Borpatragohain P."/>
            <person name="He Z."/>
            <person name="Irish N."/>
            <person name="Irwin J."/>
            <person name="Liu K."/>
            <person name="Mauleon R.P."/>
            <person name="Moore J."/>
            <person name="Morris R."/>
            <person name="Ostergaard L."/>
            <person name="Wang B."/>
            <person name="Wells R."/>
        </authorList>
    </citation>
    <scope>NUCLEOTIDE SEQUENCE [LARGE SCALE GENOMIC DNA]</scope>
    <source>
        <strain evidence="2">R-o-18</strain>
        <tissue evidence="2">Leaf</tissue>
    </source>
</reference>
<sequence>KVRLSKRSSATVSPTPASHRRLIRRRLLSQISAPSPPLLMKKKKPKKSPTKSPPKSSPVTKSNPDANDLPTPGTKIVSDAQFGCLTVPVAQQLQDSSDLASVQSDIPTCVKTLRSSVETSDDATVSIDKRSSDVNVQAATADATVVTLSSLAADAKVDSLSPIAADIFPSPSTGADVGGKDEAPPATSAAEVEKNSVSEPNPNQANCPKKQKNELNGRKTRRGRSKVKQAWKEVDKVAAGKSPLPPSQTNLTVPVHSELVQTELHKSQLGTAKDKVVGESSNPPFYLLPVSARSRSGASGSSRSDVQPDSSDVESSDSDLEEGELSKHDLELGFQ</sequence>
<protein>
    <submittedName>
        <fullName evidence="2">Uncharacterized protein</fullName>
    </submittedName>
</protein>
<feature type="compositionally biased region" description="Polar residues" evidence="1">
    <location>
        <begin position="7"/>
        <end position="16"/>
    </location>
</feature>
<feature type="non-terminal residue" evidence="2">
    <location>
        <position position="335"/>
    </location>
</feature>
<evidence type="ECO:0000313" key="2">
    <source>
        <dbReference type="EMBL" id="KAG5403942.1"/>
    </source>
</evidence>
<feature type="compositionally biased region" description="Polar residues" evidence="1">
    <location>
        <begin position="197"/>
        <end position="206"/>
    </location>
</feature>
<feature type="compositionally biased region" description="Basic residues" evidence="1">
    <location>
        <begin position="218"/>
        <end position="229"/>
    </location>
</feature>
<dbReference type="EMBL" id="JADBGQ010000003">
    <property type="protein sequence ID" value="KAG5403942.1"/>
    <property type="molecule type" value="Genomic_DNA"/>
</dbReference>
<dbReference type="Proteomes" id="UP000823674">
    <property type="component" value="Chromosome A03"/>
</dbReference>
<keyword evidence="3" id="KW-1185">Reference proteome</keyword>
<accession>A0ABQ7MZ91</accession>
<feature type="compositionally biased region" description="Low complexity" evidence="1">
    <location>
        <begin position="291"/>
        <end position="304"/>
    </location>
</feature>
<feature type="region of interest" description="Disordered" evidence="1">
    <location>
        <begin position="162"/>
        <end position="335"/>
    </location>
</feature>
<name>A0ABQ7MZ91_BRACM</name>
<feature type="compositionally biased region" description="Basic residues" evidence="1">
    <location>
        <begin position="18"/>
        <end position="27"/>
    </location>
</feature>
<evidence type="ECO:0000313" key="3">
    <source>
        <dbReference type="Proteomes" id="UP000823674"/>
    </source>
</evidence>
<feature type="compositionally biased region" description="Basic and acidic residues" evidence="1">
    <location>
        <begin position="324"/>
        <end position="335"/>
    </location>
</feature>